<dbReference type="EMBL" id="JAKZEL010000029">
    <property type="protein sequence ID" value="KAI4529151.1"/>
    <property type="molecule type" value="Genomic_DNA"/>
</dbReference>
<evidence type="ECO:0000256" key="1">
    <source>
        <dbReference type="SAM" id="MobiDB-lite"/>
    </source>
</evidence>
<name>A0AAD4Y0I5_OVIAM</name>
<dbReference type="SUPFAM" id="SSF143113">
    <property type="entry name" value="NAP-like"/>
    <property type="match status" value="1"/>
</dbReference>
<organism evidence="2 3">
    <name type="scientific">Ovis ammon polii</name>
    <dbReference type="NCBI Taxonomy" id="230172"/>
    <lineage>
        <taxon>Eukaryota</taxon>
        <taxon>Metazoa</taxon>
        <taxon>Chordata</taxon>
        <taxon>Craniata</taxon>
        <taxon>Vertebrata</taxon>
        <taxon>Euteleostomi</taxon>
        <taxon>Mammalia</taxon>
        <taxon>Eutheria</taxon>
        <taxon>Laurasiatheria</taxon>
        <taxon>Artiodactyla</taxon>
        <taxon>Ruminantia</taxon>
        <taxon>Pecora</taxon>
        <taxon>Bovidae</taxon>
        <taxon>Caprinae</taxon>
        <taxon>Ovis</taxon>
    </lineage>
</organism>
<feature type="compositionally biased region" description="Basic and acidic residues" evidence="1">
    <location>
        <begin position="126"/>
        <end position="138"/>
    </location>
</feature>
<dbReference type="Proteomes" id="UP001214576">
    <property type="component" value="Unassembled WGS sequence"/>
</dbReference>
<accession>A0AAD4Y0I5</accession>
<protein>
    <submittedName>
        <fullName evidence="2">Uncharacterized protein</fullName>
    </submittedName>
</protein>
<dbReference type="InterPro" id="IPR037231">
    <property type="entry name" value="NAP-like_sf"/>
</dbReference>
<proteinExistence type="predicted"/>
<reference evidence="2" key="1">
    <citation type="submission" date="2022-03" db="EMBL/GenBank/DDBJ databases">
        <title>Genomic analyses of argali, domestic sheep and their hybrids provide insights into chromosomal evolution, heterosis and genetic basis of agronomic traits.</title>
        <authorList>
            <person name="Li M."/>
        </authorList>
    </citation>
    <scope>NUCLEOTIDE SEQUENCE</scope>
    <source>
        <strain evidence="2">CAU-MHL-2022a</strain>
        <tissue evidence="2">Skin</tissue>
    </source>
</reference>
<evidence type="ECO:0000313" key="2">
    <source>
        <dbReference type="EMBL" id="KAI4529151.1"/>
    </source>
</evidence>
<dbReference type="AlphaFoldDB" id="A0AAD4Y0I5"/>
<evidence type="ECO:0000313" key="3">
    <source>
        <dbReference type="Proteomes" id="UP001214576"/>
    </source>
</evidence>
<feature type="non-terminal residue" evidence="2">
    <location>
        <position position="204"/>
    </location>
</feature>
<comment type="caution">
    <text evidence="2">The sequence shown here is derived from an EMBL/GenBank/DDBJ whole genome shotgun (WGS) entry which is preliminary data.</text>
</comment>
<sequence>MSYPFAYEPACGHGQSQEELERQSEERGSVLGPQTFLVVSLGAQGDGALWPVLAILCMAGTLQPPVVTLGKDATLFKVEAGEDGKTQVDGVVAGTGWVLHLLAEDIIEDVEVVADEKQQQGSSQELEEKTVEEQRQERPGGQSELLALDVLQALGTPQVVLSSEHEKYLRAYVWFMCKSHQRRKHDLAQKSAIIQGITGFWAKM</sequence>
<keyword evidence="3" id="KW-1185">Reference proteome</keyword>
<feature type="region of interest" description="Disordered" evidence="1">
    <location>
        <begin position="117"/>
        <end position="140"/>
    </location>
</feature>
<feature type="region of interest" description="Disordered" evidence="1">
    <location>
        <begin position="1"/>
        <end position="26"/>
    </location>
</feature>
<gene>
    <name evidence="2" type="ORF">MG293_020825</name>
</gene>